<dbReference type="EC" id="5.1.3.2" evidence="2"/>
<dbReference type="OrthoDB" id="4907at2157"/>
<reference evidence="2 3" key="1">
    <citation type="submission" date="2014-07" db="EMBL/GenBank/DDBJ databases">
        <title>Methanogenic archaea and the global carbon cycle.</title>
        <authorList>
            <person name="Henriksen J.R."/>
            <person name="Luke J."/>
            <person name="Reinhart S."/>
            <person name="Benedict M.N."/>
            <person name="Youngblut N.D."/>
            <person name="Metcalf M.E."/>
            <person name="Whitaker R.J."/>
            <person name="Metcalf W.W."/>
        </authorList>
    </citation>
    <scope>NUCLEOTIDE SEQUENCE [LARGE SCALE GENOMIC DNA]</scope>
    <source>
        <strain evidence="2 3">HB-1</strain>
    </source>
</reference>
<gene>
    <name evidence="2" type="ORF">MSHOH_3238</name>
</gene>
<feature type="domain" description="NAD(P)-binding" evidence="1">
    <location>
        <begin position="4"/>
        <end position="302"/>
    </location>
</feature>
<dbReference type="PANTHER" id="PTHR43000">
    <property type="entry name" value="DTDP-D-GLUCOSE 4,6-DEHYDRATASE-RELATED"/>
    <property type="match status" value="1"/>
</dbReference>
<name>A0A0E3SF98_9EURY</name>
<dbReference type="SUPFAM" id="SSF51735">
    <property type="entry name" value="NAD(P)-binding Rossmann-fold domains"/>
    <property type="match status" value="1"/>
</dbReference>
<sequence length="319" mass="36068">MKILVTGGAGFIGSHLCEKYTKNGDTVLCLDNFINGSLTNIRHLLNYRNFKLINGDIQNYDLLEKIMRDVDVVFHLAAQIHVDRSIVEPKLTYDINVLGTQNILEAARIHDVNRVIHASTSEVYGSAKYSPMDEDHQLLAPHPYGASKIAADRMCYAYINTYGMDICIARPFNIYGPRQKDSGYGGAISIFTKRVLSGLPPIIYGDGNQTRDYTFVGDIVRAYDSILNHSNPIKEPVNFGTGAEFRIVDIANKIIQLCDSDLKPVFVEPRPGEVQRLIADTTRAQKILGWRAEYTLEEGLKEFINWYKNYKSEEWAKPR</sequence>
<dbReference type="AlphaFoldDB" id="A0A0E3SF98"/>
<dbReference type="EMBL" id="CP009516">
    <property type="protein sequence ID" value="AKB79721.1"/>
    <property type="molecule type" value="Genomic_DNA"/>
</dbReference>
<evidence type="ECO:0000313" key="2">
    <source>
        <dbReference type="EMBL" id="AKB79721.1"/>
    </source>
</evidence>
<dbReference type="PATRIC" id="fig|1434110.4.peg.4167"/>
<keyword evidence="3" id="KW-1185">Reference proteome</keyword>
<keyword evidence="2" id="KW-0413">Isomerase</keyword>
<dbReference type="KEGG" id="mhor:MSHOH_3238"/>
<dbReference type="GO" id="GO:0003978">
    <property type="term" value="F:UDP-glucose 4-epimerase activity"/>
    <property type="evidence" value="ECO:0007669"/>
    <property type="project" value="UniProtKB-EC"/>
</dbReference>
<dbReference type="RefSeq" id="WP_048141540.1">
    <property type="nucleotide sequence ID" value="NZ_CP009516.1"/>
</dbReference>
<dbReference type="STRING" id="1434110.MSHOH_3238"/>
<dbReference type="InterPro" id="IPR016040">
    <property type="entry name" value="NAD(P)-bd_dom"/>
</dbReference>
<dbReference type="Gene3D" id="3.40.50.720">
    <property type="entry name" value="NAD(P)-binding Rossmann-like Domain"/>
    <property type="match status" value="1"/>
</dbReference>
<dbReference type="GeneID" id="24832570"/>
<organism evidence="2 3">
    <name type="scientific">Methanosarcina horonobensis HB-1 = JCM 15518</name>
    <dbReference type="NCBI Taxonomy" id="1434110"/>
    <lineage>
        <taxon>Archaea</taxon>
        <taxon>Methanobacteriati</taxon>
        <taxon>Methanobacteriota</taxon>
        <taxon>Stenosarchaea group</taxon>
        <taxon>Methanomicrobia</taxon>
        <taxon>Methanosarcinales</taxon>
        <taxon>Methanosarcinaceae</taxon>
        <taxon>Methanosarcina</taxon>
    </lineage>
</organism>
<dbReference type="Pfam" id="PF16363">
    <property type="entry name" value="GDP_Man_Dehyd"/>
    <property type="match status" value="1"/>
</dbReference>
<dbReference type="Proteomes" id="UP000033101">
    <property type="component" value="Chromosome"/>
</dbReference>
<proteinExistence type="predicted"/>
<evidence type="ECO:0000259" key="1">
    <source>
        <dbReference type="Pfam" id="PF16363"/>
    </source>
</evidence>
<accession>A0A0E3SF98</accession>
<dbReference type="HOGENOM" id="CLU_007383_1_7_2"/>
<dbReference type="InterPro" id="IPR036291">
    <property type="entry name" value="NAD(P)-bd_dom_sf"/>
</dbReference>
<evidence type="ECO:0000313" key="3">
    <source>
        <dbReference type="Proteomes" id="UP000033101"/>
    </source>
</evidence>
<protein>
    <submittedName>
        <fullName evidence="2">UDP-glucose 4-epimerase</fullName>
        <ecNumber evidence="2">5.1.3.2</ecNumber>
    </submittedName>
</protein>